<gene>
    <name evidence="2" type="ORF">ALC53_11785</name>
</gene>
<evidence type="ECO:0000313" key="3">
    <source>
        <dbReference type="Proteomes" id="UP000078540"/>
    </source>
</evidence>
<dbReference type="EMBL" id="KQ976692">
    <property type="protein sequence ID" value="KYM77774.1"/>
    <property type="molecule type" value="Genomic_DNA"/>
</dbReference>
<dbReference type="InterPro" id="IPR052089">
    <property type="entry name" value="Ankyrin-BTB/POZ_domain"/>
</dbReference>
<dbReference type="InterPro" id="IPR011333">
    <property type="entry name" value="SKP1/BTB/POZ_sf"/>
</dbReference>
<evidence type="ECO:0000313" key="2">
    <source>
        <dbReference type="EMBL" id="KYM77774.1"/>
    </source>
</evidence>
<reference evidence="2 3" key="1">
    <citation type="submission" date="2015-09" db="EMBL/GenBank/DDBJ databases">
        <title>Atta colombica WGS genome.</title>
        <authorList>
            <person name="Nygaard S."/>
            <person name="Hu H."/>
            <person name="Boomsma J."/>
            <person name="Zhang G."/>
        </authorList>
    </citation>
    <scope>NUCLEOTIDE SEQUENCE [LARGE SCALE GENOMIC DNA]</scope>
    <source>
        <strain evidence="2">Treedump-2</strain>
        <tissue evidence="2">Whole body</tissue>
    </source>
</reference>
<dbReference type="PANTHER" id="PTHR46071">
    <property type="entry name" value="ANKYRIN REPEAT AND BTB/POZ DOMAIN-CONTAINING"/>
    <property type="match status" value="1"/>
</dbReference>
<dbReference type="Pfam" id="PF00651">
    <property type="entry name" value="BTB"/>
    <property type="match status" value="1"/>
</dbReference>
<feature type="domain" description="BTB" evidence="1">
    <location>
        <begin position="152"/>
        <end position="218"/>
    </location>
</feature>
<dbReference type="PROSITE" id="PS50097">
    <property type="entry name" value="BTB"/>
    <property type="match status" value="1"/>
</dbReference>
<dbReference type="SUPFAM" id="SSF54695">
    <property type="entry name" value="POZ domain"/>
    <property type="match status" value="1"/>
</dbReference>
<proteinExistence type="predicted"/>
<dbReference type="SMART" id="SM00225">
    <property type="entry name" value="BTB"/>
    <property type="match status" value="1"/>
</dbReference>
<protein>
    <submittedName>
        <fullName evidence="2">Ankyrin repeat and BTB/POZ domain-containing protein 2</fullName>
    </submittedName>
</protein>
<sequence>MINFVWSIANFWNICNFMDILTSSDVKEESYKIDMCINREDNKLYFFIRNTVPNSKEQISIHRYNIYIQSTEGAVLCTDWKTFYFNTDPLYEICLQTLRLDKTKYLPNNTLSVHFKFESYKNIIHVNMYENIIDTHQLTAATNDFVSDESDSIVTFLVEGNRLHINKSLACAASSVFNEMLKKCNGDVEGKVEKEIEINDITFNIFQIIIHYIKTNGVLEIDFDVLDGTMKTKFLFALLAGAQRFDVNGLKVKCEKHLIEFITKENAITFLDIAISNKASHLANYVKRFIKLHIDDFRCTTKFLEKIQISPEILYDINKQELFEENASYIKYNGCRVALFEGRLRGWEKLLAFSSVHMRRKGWQPDILHNGCKFYKMSK</sequence>
<keyword evidence="3" id="KW-1185">Reference proteome</keyword>
<dbReference type="PANTHER" id="PTHR46071:SF2">
    <property type="entry name" value="ANKYRIN REPEAT AND BTB_POZ DOMAIN-CONTAINING PROTEIN 2-LIKE PROTEIN"/>
    <property type="match status" value="1"/>
</dbReference>
<dbReference type="Proteomes" id="UP000078540">
    <property type="component" value="Unassembled WGS sequence"/>
</dbReference>
<dbReference type="Gene3D" id="3.30.710.10">
    <property type="entry name" value="Potassium Channel Kv1.1, Chain A"/>
    <property type="match status" value="1"/>
</dbReference>
<dbReference type="AlphaFoldDB" id="A0A195B0P5"/>
<accession>A0A195B0P5</accession>
<organism evidence="2 3">
    <name type="scientific">Atta colombica</name>
    <dbReference type="NCBI Taxonomy" id="520822"/>
    <lineage>
        <taxon>Eukaryota</taxon>
        <taxon>Metazoa</taxon>
        <taxon>Ecdysozoa</taxon>
        <taxon>Arthropoda</taxon>
        <taxon>Hexapoda</taxon>
        <taxon>Insecta</taxon>
        <taxon>Pterygota</taxon>
        <taxon>Neoptera</taxon>
        <taxon>Endopterygota</taxon>
        <taxon>Hymenoptera</taxon>
        <taxon>Apocrita</taxon>
        <taxon>Aculeata</taxon>
        <taxon>Formicoidea</taxon>
        <taxon>Formicidae</taxon>
        <taxon>Myrmicinae</taxon>
        <taxon>Atta</taxon>
    </lineage>
</organism>
<dbReference type="STRING" id="520822.A0A195B0P5"/>
<name>A0A195B0P5_9HYME</name>
<evidence type="ECO:0000259" key="1">
    <source>
        <dbReference type="PROSITE" id="PS50097"/>
    </source>
</evidence>
<dbReference type="InterPro" id="IPR000210">
    <property type="entry name" value="BTB/POZ_dom"/>
</dbReference>